<dbReference type="PANTHER" id="PTHR24201:SF15">
    <property type="entry name" value="ANKYRIN REPEAT DOMAIN-CONTAINING PROTEIN 66"/>
    <property type="match status" value="1"/>
</dbReference>
<dbReference type="InterPro" id="IPR002110">
    <property type="entry name" value="Ankyrin_rpt"/>
</dbReference>
<dbReference type="SUPFAM" id="SSF48403">
    <property type="entry name" value="Ankyrin repeat"/>
    <property type="match status" value="1"/>
</dbReference>
<evidence type="ECO:0000313" key="5">
    <source>
        <dbReference type="EMBL" id="CAE0623107.1"/>
    </source>
</evidence>
<reference evidence="5" key="1">
    <citation type="submission" date="2021-01" db="EMBL/GenBank/DDBJ databases">
        <authorList>
            <person name="Corre E."/>
            <person name="Pelletier E."/>
            <person name="Niang G."/>
            <person name="Scheremetjew M."/>
            <person name="Finn R."/>
            <person name="Kale V."/>
            <person name="Holt S."/>
            <person name="Cochrane G."/>
            <person name="Meng A."/>
            <person name="Brown T."/>
            <person name="Cohen L."/>
        </authorList>
    </citation>
    <scope>NUCLEOTIDE SEQUENCE</scope>
    <source>
        <strain evidence="5">CCMP3107</strain>
    </source>
</reference>
<dbReference type="EMBL" id="HBIU01004784">
    <property type="protein sequence ID" value="CAE0623107.1"/>
    <property type="molecule type" value="Transcribed_RNA"/>
</dbReference>
<dbReference type="Pfam" id="PF00023">
    <property type="entry name" value="Ank"/>
    <property type="match status" value="1"/>
</dbReference>
<dbReference type="SMART" id="SM00248">
    <property type="entry name" value="ANK"/>
    <property type="match status" value="2"/>
</dbReference>
<sequence length="385" mass="42514">MGQLLKTGEAMFSTVYYRKDTVSPKDTGVSFQGTPLMIAAKTGTQEVLQVLLDSELYLSKEHVNERAGPMSAAQTTQINTGVSYNHGWGYYPKGLRSWRNGDTPLFLAAARGDARFIVPLLRAGADPTLTNDEGDQPIHRLVRAFRDELLGSFNPRKSQRVSVMVGERFAAGLSALLKHSPALVDVRDQEGKTPLVVLVTSSLQAAGMTQVHRSRREKFEGHYAAAIVPLANELLSHGADPSVVDASGRTIEESVESCRVKKTYLKTVSAFYTKEEESFVEAIERKVQPEVEKKITGKKRRQQLEPATNQKAGSSEQCIKKKRQQQSATQTKGFIPAACTDLDEDSDWVAGYTDDEKTPGKKRVAEKSRRRVRRKLKKGTLACSG</sequence>
<dbReference type="AlphaFoldDB" id="A0A7S3XM51"/>
<organism evidence="5">
    <name type="scientific">Heterosigma akashiwo</name>
    <name type="common">Chromophytic alga</name>
    <name type="synonym">Heterosigma carterae</name>
    <dbReference type="NCBI Taxonomy" id="2829"/>
    <lineage>
        <taxon>Eukaryota</taxon>
        <taxon>Sar</taxon>
        <taxon>Stramenopiles</taxon>
        <taxon>Ochrophyta</taxon>
        <taxon>Raphidophyceae</taxon>
        <taxon>Chattonellales</taxon>
        <taxon>Chattonellaceae</taxon>
        <taxon>Heterosigma</taxon>
    </lineage>
</organism>
<protein>
    <submittedName>
        <fullName evidence="5">Uncharacterized protein</fullName>
    </submittedName>
</protein>
<evidence type="ECO:0000256" key="1">
    <source>
        <dbReference type="ARBA" id="ARBA00022737"/>
    </source>
</evidence>
<evidence type="ECO:0000256" key="4">
    <source>
        <dbReference type="SAM" id="MobiDB-lite"/>
    </source>
</evidence>
<evidence type="ECO:0000256" key="3">
    <source>
        <dbReference type="PROSITE-ProRule" id="PRU00023"/>
    </source>
</evidence>
<dbReference type="PANTHER" id="PTHR24201">
    <property type="entry name" value="ANK_REP_REGION DOMAIN-CONTAINING PROTEIN"/>
    <property type="match status" value="1"/>
</dbReference>
<accession>A0A7S3XM51</accession>
<dbReference type="Gene3D" id="1.25.40.20">
    <property type="entry name" value="Ankyrin repeat-containing domain"/>
    <property type="match status" value="1"/>
</dbReference>
<dbReference type="PROSITE" id="PS50297">
    <property type="entry name" value="ANK_REP_REGION"/>
    <property type="match status" value="1"/>
</dbReference>
<keyword evidence="2 3" id="KW-0040">ANK repeat</keyword>
<feature type="compositionally biased region" description="Basic and acidic residues" evidence="4">
    <location>
        <begin position="354"/>
        <end position="367"/>
    </location>
</feature>
<keyword evidence="1" id="KW-0677">Repeat</keyword>
<proteinExistence type="predicted"/>
<dbReference type="PROSITE" id="PS50088">
    <property type="entry name" value="ANK_REPEAT"/>
    <property type="match status" value="1"/>
</dbReference>
<gene>
    <name evidence="5" type="ORF">HAKA00212_LOCUS1771</name>
</gene>
<feature type="compositionally biased region" description="Polar residues" evidence="4">
    <location>
        <begin position="305"/>
        <end position="317"/>
    </location>
</feature>
<dbReference type="InterPro" id="IPR036770">
    <property type="entry name" value="Ankyrin_rpt-contain_sf"/>
</dbReference>
<feature type="region of interest" description="Disordered" evidence="4">
    <location>
        <begin position="349"/>
        <end position="385"/>
    </location>
</feature>
<feature type="compositionally biased region" description="Basic residues" evidence="4">
    <location>
        <begin position="368"/>
        <end position="378"/>
    </location>
</feature>
<feature type="repeat" description="ANK" evidence="3">
    <location>
        <begin position="100"/>
        <end position="132"/>
    </location>
</feature>
<name>A0A7S3XM51_HETAK</name>
<dbReference type="InterPro" id="IPR050776">
    <property type="entry name" value="Ank_Repeat/CDKN_Inhibitor"/>
</dbReference>
<feature type="region of interest" description="Disordered" evidence="4">
    <location>
        <begin position="294"/>
        <end position="336"/>
    </location>
</feature>
<evidence type="ECO:0000256" key="2">
    <source>
        <dbReference type="ARBA" id="ARBA00023043"/>
    </source>
</evidence>